<evidence type="ECO:0000259" key="6">
    <source>
        <dbReference type="Pfam" id="PF04545"/>
    </source>
</evidence>
<dbReference type="CDD" id="cd06171">
    <property type="entry name" value="Sigma70_r4"/>
    <property type="match status" value="1"/>
</dbReference>
<keyword evidence="8" id="KW-1185">Reference proteome</keyword>
<dbReference type="AlphaFoldDB" id="A0A517Q820"/>
<dbReference type="GO" id="GO:0006352">
    <property type="term" value="P:DNA-templated transcription initiation"/>
    <property type="evidence" value="ECO:0007669"/>
    <property type="project" value="InterPro"/>
</dbReference>
<dbReference type="SUPFAM" id="SSF88946">
    <property type="entry name" value="Sigma2 domain of RNA polymerase sigma factors"/>
    <property type="match status" value="1"/>
</dbReference>
<sequence length="349" mass="40580">MNDLDEFKIVFQVCDAYKWNERNERFSNPQEYEMIVCSKDHCELSARQLAERARKLLQAEIDFIPNPCFHEPGADEEILGETVSADQTDGMTTTSFPTQGEHVTPSQISRLCRAEVLSSTEEQELFRRMNYLKFKANMYRSRLDPERVAQSEIEQIEDLLQQAQRARDQIFGSNMRLVVSIVKKCVTNGVTFDELLSDGCLTLMHAIEKFDYSRGFRFSTYAYHSISNYAYRKIANRRKERNKFKQLGEERSLEELQEQKNPLMVLGVWDELSELLKQTIDTLDQREQFIVRSRFALGKHRKIQTFQKLADELGISKERVRQLEQRAVAKLKAIAEGSRLDAIRELVGG</sequence>
<proteinExistence type="predicted"/>
<dbReference type="GO" id="GO:0016987">
    <property type="term" value="F:sigma factor activity"/>
    <property type="evidence" value="ECO:0007669"/>
    <property type="project" value="UniProtKB-KW"/>
</dbReference>
<keyword evidence="1" id="KW-0805">Transcription regulation</keyword>
<evidence type="ECO:0000256" key="1">
    <source>
        <dbReference type="ARBA" id="ARBA00023015"/>
    </source>
</evidence>
<dbReference type="NCBIfam" id="TIGR02937">
    <property type="entry name" value="sigma70-ECF"/>
    <property type="match status" value="1"/>
</dbReference>
<evidence type="ECO:0000256" key="2">
    <source>
        <dbReference type="ARBA" id="ARBA00023082"/>
    </source>
</evidence>
<dbReference type="SUPFAM" id="SSF88659">
    <property type="entry name" value="Sigma3 and sigma4 domains of RNA polymerase sigma factors"/>
    <property type="match status" value="1"/>
</dbReference>
<dbReference type="PANTHER" id="PTHR30603">
    <property type="entry name" value="RNA POLYMERASE SIGMA FACTOR RPO"/>
    <property type="match status" value="1"/>
</dbReference>
<evidence type="ECO:0000256" key="4">
    <source>
        <dbReference type="ARBA" id="ARBA00023163"/>
    </source>
</evidence>
<accession>A0A517Q820</accession>
<dbReference type="InterPro" id="IPR014284">
    <property type="entry name" value="RNA_pol_sigma-70_dom"/>
</dbReference>
<reference evidence="7 8" key="1">
    <citation type="submission" date="2019-03" db="EMBL/GenBank/DDBJ databases">
        <title>Deep-cultivation of Planctomycetes and their phenomic and genomic characterization uncovers novel biology.</title>
        <authorList>
            <person name="Wiegand S."/>
            <person name="Jogler M."/>
            <person name="Boedeker C."/>
            <person name="Pinto D."/>
            <person name="Vollmers J."/>
            <person name="Rivas-Marin E."/>
            <person name="Kohn T."/>
            <person name="Peeters S.H."/>
            <person name="Heuer A."/>
            <person name="Rast P."/>
            <person name="Oberbeckmann S."/>
            <person name="Bunk B."/>
            <person name="Jeske O."/>
            <person name="Meyerdierks A."/>
            <person name="Storesund J.E."/>
            <person name="Kallscheuer N."/>
            <person name="Luecker S."/>
            <person name="Lage O.M."/>
            <person name="Pohl T."/>
            <person name="Merkel B.J."/>
            <person name="Hornburger P."/>
            <person name="Mueller R.-W."/>
            <person name="Bruemmer F."/>
            <person name="Labrenz M."/>
            <person name="Spormann A.M."/>
            <person name="Op den Camp H."/>
            <person name="Overmann J."/>
            <person name="Amann R."/>
            <person name="Jetten M.S.M."/>
            <person name="Mascher T."/>
            <person name="Medema M.H."/>
            <person name="Devos D.P."/>
            <person name="Kaster A.-K."/>
            <person name="Ovreas L."/>
            <person name="Rohde M."/>
            <person name="Galperin M.Y."/>
            <person name="Jogler C."/>
        </authorList>
    </citation>
    <scope>NUCLEOTIDE SEQUENCE [LARGE SCALE GENOMIC DNA]</scope>
    <source>
        <strain evidence="7 8">Enr10</strain>
    </source>
</reference>
<dbReference type="Pfam" id="PF04542">
    <property type="entry name" value="Sigma70_r2"/>
    <property type="match status" value="1"/>
</dbReference>
<feature type="domain" description="RNA polymerase sigma-70 region 2" evidence="5">
    <location>
        <begin position="171"/>
        <end position="239"/>
    </location>
</feature>
<evidence type="ECO:0000259" key="5">
    <source>
        <dbReference type="Pfam" id="PF04542"/>
    </source>
</evidence>
<keyword evidence="3" id="KW-0238">DNA-binding</keyword>
<dbReference type="EMBL" id="CP037421">
    <property type="protein sequence ID" value="QDT27770.1"/>
    <property type="molecule type" value="Genomic_DNA"/>
</dbReference>
<dbReference type="InterPro" id="IPR013325">
    <property type="entry name" value="RNA_pol_sigma_r2"/>
</dbReference>
<dbReference type="Pfam" id="PF04545">
    <property type="entry name" value="Sigma70_r4"/>
    <property type="match status" value="1"/>
</dbReference>
<feature type="domain" description="RNA polymerase sigma-70 region 4" evidence="6">
    <location>
        <begin position="280"/>
        <end position="332"/>
    </location>
</feature>
<dbReference type="InterPro" id="IPR000943">
    <property type="entry name" value="RNA_pol_sigma70"/>
</dbReference>
<dbReference type="GO" id="GO:0003677">
    <property type="term" value="F:DNA binding"/>
    <property type="evidence" value="ECO:0007669"/>
    <property type="project" value="UniProtKB-KW"/>
</dbReference>
<name>A0A517Q820_9PLAN</name>
<gene>
    <name evidence="7" type="primary">sigA_2</name>
    <name evidence="7" type="ORF">Enr10x_31000</name>
</gene>
<dbReference type="PANTHER" id="PTHR30603:SF60">
    <property type="entry name" value="RNA POLYMERASE SIGMA FACTOR RPOD"/>
    <property type="match status" value="1"/>
</dbReference>
<dbReference type="InterPro" id="IPR050239">
    <property type="entry name" value="Sigma-70_RNA_pol_init_factors"/>
</dbReference>
<protein>
    <submittedName>
        <fullName evidence="7">RNA polymerase sigma factor SigA</fullName>
    </submittedName>
</protein>
<dbReference type="Gene3D" id="1.20.120.1810">
    <property type="match status" value="1"/>
</dbReference>
<evidence type="ECO:0000256" key="3">
    <source>
        <dbReference type="ARBA" id="ARBA00023125"/>
    </source>
</evidence>
<evidence type="ECO:0000313" key="7">
    <source>
        <dbReference type="EMBL" id="QDT27770.1"/>
    </source>
</evidence>
<dbReference type="Gene3D" id="1.10.10.10">
    <property type="entry name" value="Winged helix-like DNA-binding domain superfamily/Winged helix DNA-binding domain"/>
    <property type="match status" value="1"/>
</dbReference>
<dbReference type="PRINTS" id="PR00046">
    <property type="entry name" value="SIGMA70FCT"/>
</dbReference>
<dbReference type="Proteomes" id="UP000315647">
    <property type="component" value="Chromosome"/>
</dbReference>
<dbReference type="InterPro" id="IPR036388">
    <property type="entry name" value="WH-like_DNA-bd_sf"/>
</dbReference>
<dbReference type="InterPro" id="IPR007627">
    <property type="entry name" value="RNA_pol_sigma70_r2"/>
</dbReference>
<dbReference type="InterPro" id="IPR007630">
    <property type="entry name" value="RNA_pol_sigma70_r4"/>
</dbReference>
<organism evidence="7 8">
    <name type="scientific">Gimesia panareensis</name>
    <dbReference type="NCBI Taxonomy" id="2527978"/>
    <lineage>
        <taxon>Bacteria</taxon>
        <taxon>Pseudomonadati</taxon>
        <taxon>Planctomycetota</taxon>
        <taxon>Planctomycetia</taxon>
        <taxon>Planctomycetales</taxon>
        <taxon>Planctomycetaceae</taxon>
        <taxon>Gimesia</taxon>
    </lineage>
</organism>
<dbReference type="InterPro" id="IPR013324">
    <property type="entry name" value="RNA_pol_sigma_r3/r4-like"/>
</dbReference>
<keyword evidence="2" id="KW-0731">Sigma factor</keyword>
<evidence type="ECO:0000313" key="8">
    <source>
        <dbReference type="Proteomes" id="UP000315647"/>
    </source>
</evidence>
<keyword evidence="4" id="KW-0804">Transcription</keyword>